<feature type="region of interest" description="Disordered" evidence="1">
    <location>
        <begin position="1"/>
        <end position="58"/>
    </location>
</feature>
<feature type="compositionally biased region" description="Basic and acidic residues" evidence="1">
    <location>
        <begin position="26"/>
        <end position="35"/>
    </location>
</feature>
<accession>A0A1J9QQX1</accession>
<gene>
    <name evidence="2" type="ORF">BKCO1_4900045</name>
</gene>
<dbReference type="GeneID" id="31016820"/>
<sequence length="403" mass="45482">MPTDRKEAALDNPDEDGEDLLPPGEHLSRRVHEDIADPDTADEAGPSDEVAGHSDPLRSLVDGLNANQNLLKADGANNGQYDVVRVLPFMWEKEQHRGHRGLRKELDRLSYIFDTYFQFRVEPIYKIPPQNPQVELFGRIISVLGECKTRRELFILAYSGHGRRSDQGTGSLELAGDHSIEWSGIQQTLEAAICDVAIIMNCCYAGAATLKAPSGRKELLAASSWAAVAPAAPSFLDMVNVQLRKLVDEDKPFSLRDLHDRTHKEALRREKSDYKLGHAKRKNNTAVPYYQQICGTSSIVLRPKRREGRPVPNQTLVRSIYAEFKINDINSSTADAWEQWFTGGEIPTNISAVYFFTEESLMDDRFEPRIRDRFLAALDGIDLKSWIVSQIDSHRQHTREDEG</sequence>
<feature type="compositionally biased region" description="Acidic residues" evidence="1">
    <location>
        <begin position="36"/>
        <end position="46"/>
    </location>
</feature>
<dbReference type="Proteomes" id="UP000183809">
    <property type="component" value="Unassembled WGS sequence"/>
</dbReference>
<evidence type="ECO:0000313" key="2">
    <source>
        <dbReference type="EMBL" id="OJD31334.1"/>
    </source>
</evidence>
<keyword evidence="3" id="KW-1185">Reference proteome</keyword>
<organism evidence="2 3">
    <name type="scientific">Diplodia corticola</name>
    <dbReference type="NCBI Taxonomy" id="236234"/>
    <lineage>
        <taxon>Eukaryota</taxon>
        <taxon>Fungi</taxon>
        <taxon>Dikarya</taxon>
        <taxon>Ascomycota</taxon>
        <taxon>Pezizomycotina</taxon>
        <taxon>Dothideomycetes</taxon>
        <taxon>Dothideomycetes incertae sedis</taxon>
        <taxon>Botryosphaeriales</taxon>
        <taxon>Botryosphaeriaceae</taxon>
        <taxon>Diplodia</taxon>
    </lineage>
</organism>
<protein>
    <submittedName>
        <fullName evidence="2">Uncharacterized protein</fullName>
    </submittedName>
</protein>
<name>A0A1J9QQX1_9PEZI</name>
<evidence type="ECO:0000313" key="3">
    <source>
        <dbReference type="Proteomes" id="UP000183809"/>
    </source>
</evidence>
<comment type="caution">
    <text evidence="2">The sequence shown here is derived from an EMBL/GenBank/DDBJ whole genome shotgun (WGS) entry which is preliminary data.</text>
</comment>
<dbReference type="RefSeq" id="XP_020127594.1">
    <property type="nucleotide sequence ID" value="XM_020276559.1"/>
</dbReference>
<reference evidence="2 3" key="1">
    <citation type="submission" date="2016-10" db="EMBL/GenBank/DDBJ databases">
        <title>Proteomics and genomics reveal pathogen-plant mechanisms compatible with a hemibiotrophic lifestyle of Diplodia corticola.</title>
        <authorList>
            <person name="Fernandes I."/>
            <person name="De Jonge R."/>
            <person name="Van De Peer Y."/>
            <person name="Devreese B."/>
            <person name="Alves A."/>
            <person name="Esteves A.C."/>
        </authorList>
    </citation>
    <scope>NUCLEOTIDE SEQUENCE [LARGE SCALE GENOMIC DNA]</scope>
    <source>
        <strain evidence="2 3">CBS 112549</strain>
    </source>
</reference>
<evidence type="ECO:0000256" key="1">
    <source>
        <dbReference type="SAM" id="MobiDB-lite"/>
    </source>
</evidence>
<proteinExistence type="predicted"/>
<dbReference type="AlphaFoldDB" id="A0A1J9QQX1"/>
<dbReference type="STRING" id="236234.A0A1J9QQX1"/>
<dbReference type="EMBL" id="MNUE01000049">
    <property type="protein sequence ID" value="OJD31334.1"/>
    <property type="molecule type" value="Genomic_DNA"/>
</dbReference>
<dbReference type="OrthoDB" id="1911848at2759"/>